<protein>
    <recommendedName>
        <fullName evidence="1">Calcineurin-like phosphoesterase domain-containing protein</fullName>
    </recommendedName>
</protein>
<dbReference type="AlphaFoldDB" id="A0A3B1AUW6"/>
<gene>
    <name evidence="2" type="ORF">MNBD_GAMMA20-2418</name>
</gene>
<evidence type="ECO:0000259" key="1">
    <source>
        <dbReference type="Pfam" id="PF12850"/>
    </source>
</evidence>
<organism evidence="2">
    <name type="scientific">hydrothermal vent metagenome</name>
    <dbReference type="NCBI Taxonomy" id="652676"/>
    <lineage>
        <taxon>unclassified sequences</taxon>
        <taxon>metagenomes</taxon>
        <taxon>ecological metagenomes</taxon>
    </lineage>
</organism>
<dbReference type="InterPro" id="IPR050126">
    <property type="entry name" value="Ap4A_hydrolase"/>
</dbReference>
<dbReference type="SUPFAM" id="SSF56300">
    <property type="entry name" value="Metallo-dependent phosphatases"/>
    <property type="match status" value="1"/>
</dbReference>
<dbReference type="PANTHER" id="PTHR42850:SF2">
    <property type="entry name" value="BLL5683 PROTEIN"/>
    <property type="match status" value="1"/>
</dbReference>
<dbReference type="InterPro" id="IPR024654">
    <property type="entry name" value="Calcineurin-like_PHP_lpxH"/>
</dbReference>
<dbReference type="Pfam" id="PF12850">
    <property type="entry name" value="Metallophos_2"/>
    <property type="match status" value="1"/>
</dbReference>
<feature type="domain" description="Calcineurin-like phosphoesterase" evidence="1">
    <location>
        <begin position="269"/>
        <end position="473"/>
    </location>
</feature>
<sequence length="510" mass="56641">MSHIELISPLADSPYDSELVLAACHRQQVLAGPGEALTGRPVTALIDTGSDMLKLRTEYQLPASAARRFVEQAIKRERLLGVHHPHKTWFLWTPAGDGDTVVIGNIMPRLLSLNKYDELSERYSPSSQIGFMAEMLDDYLAVLAKDELSLDLCLSNFGVDADDHLFYLDDDFYPGSSLTMLSDALGTWVRALEWLDEALATALGRMLSRSLRQHFSDTHVITVVAEGLRGVFIPPQRQAVAKALIQALYGDQTFSYQAPKPKNNGSVMALIGDIHSNAPALECALEYLAGRGIDHGIMLGDVVGYGPHPQQCVEMVQALQGWSMVRGNHDHAVACGEIRGGITSLASWSLDWTIAQLSDDERQWLAQLPVYQQGDQWLAVHGSPLDKTFFNGYVYQMSYVENLDELSERQMPLCFHGHTHIQKTWRRDADGDAGDSNRRQQLAEAAHVLICPGSIGQPRGGDTGVELAIIDLASRELEYQRLPYDMESTLADMSKHRFPSEMADRLRRGQ</sequence>
<dbReference type="CDD" id="cd00838">
    <property type="entry name" value="MPP_superfamily"/>
    <property type="match status" value="1"/>
</dbReference>
<dbReference type="GO" id="GO:0005737">
    <property type="term" value="C:cytoplasm"/>
    <property type="evidence" value="ECO:0007669"/>
    <property type="project" value="TreeGrafter"/>
</dbReference>
<dbReference type="EMBL" id="UOFU01000309">
    <property type="protein sequence ID" value="VAX03078.1"/>
    <property type="molecule type" value="Genomic_DNA"/>
</dbReference>
<proteinExistence type="predicted"/>
<evidence type="ECO:0000313" key="2">
    <source>
        <dbReference type="EMBL" id="VAX03078.1"/>
    </source>
</evidence>
<dbReference type="Gene3D" id="3.60.21.10">
    <property type="match status" value="1"/>
</dbReference>
<accession>A0A3B1AUW6</accession>
<dbReference type="PANTHER" id="PTHR42850">
    <property type="entry name" value="METALLOPHOSPHOESTERASE"/>
    <property type="match status" value="1"/>
</dbReference>
<name>A0A3B1AUW6_9ZZZZ</name>
<dbReference type="InterPro" id="IPR029052">
    <property type="entry name" value="Metallo-depent_PP-like"/>
</dbReference>
<reference evidence="2" key="1">
    <citation type="submission" date="2018-06" db="EMBL/GenBank/DDBJ databases">
        <authorList>
            <person name="Zhirakovskaya E."/>
        </authorList>
    </citation>
    <scope>NUCLEOTIDE SEQUENCE</scope>
</reference>
<dbReference type="GO" id="GO:0016791">
    <property type="term" value="F:phosphatase activity"/>
    <property type="evidence" value="ECO:0007669"/>
    <property type="project" value="TreeGrafter"/>
</dbReference>